<dbReference type="RefSeq" id="XP_069213070.1">
    <property type="nucleotide sequence ID" value="XM_069349526.1"/>
</dbReference>
<accession>A0ABR3QEI6</accession>
<feature type="compositionally biased region" description="Gly residues" evidence="1">
    <location>
        <begin position="57"/>
        <end position="66"/>
    </location>
</feature>
<proteinExistence type="predicted"/>
<feature type="transmembrane region" description="Helical" evidence="2">
    <location>
        <begin position="12"/>
        <end position="29"/>
    </location>
</feature>
<sequence length="66" mass="7169">MAPLTADAKRLRVIIVSFPLLVVTSAILYRRTYMGEKQRTIPRDTDSGRAELPSILTGGGGKPGQQ</sequence>
<evidence type="ECO:0000313" key="3">
    <source>
        <dbReference type="EMBL" id="KAL1413126.1"/>
    </source>
</evidence>
<evidence type="ECO:0000256" key="1">
    <source>
        <dbReference type="SAM" id="MobiDB-lite"/>
    </source>
</evidence>
<dbReference type="GeneID" id="95981918"/>
<reference evidence="3 4" key="1">
    <citation type="submission" date="2023-08" db="EMBL/GenBank/DDBJ databases">
        <title>Annotated Genome Sequence of Vanrija albida AlHP1.</title>
        <authorList>
            <person name="Herzog R."/>
        </authorList>
    </citation>
    <scope>NUCLEOTIDE SEQUENCE [LARGE SCALE GENOMIC DNA]</scope>
    <source>
        <strain evidence="3 4">AlHP1</strain>
    </source>
</reference>
<protein>
    <recommendedName>
        <fullName evidence="5">HIG1 domain-containing protein</fullName>
    </recommendedName>
</protein>
<evidence type="ECO:0000256" key="2">
    <source>
        <dbReference type="SAM" id="Phobius"/>
    </source>
</evidence>
<keyword evidence="2" id="KW-0472">Membrane</keyword>
<organism evidence="3 4">
    <name type="scientific">Vanrija albida</name>
    <dbReference type="NCBI Taxonomy" id="181172"/>
    <lineage>
        <taxon>Eukaryota</taxon>
        <taxon>Fungi</taxon>
        <taxon>Dikarya</taxon>
        <taxon>Basidiomycota</taxon>
        <taxon>Agaricomycotina</taxon>
        <taxon>Tremellomycetes</taxon>
        <taxon>Trichosporonales</taxon>
        <taxon>Trichosporonaceae</taxon>
        <taxon>Vanrija</taxon>
    </lineage>
</organism>
<dbReference type="Proteomes" id="UP001565368">
    <property type="component" value="Unassembled WGS sequence"/>
</dbReference>
<feature type="region of interest" description="Disordered" evidence="1">
    <location>
        <begin position="38"/>
        <end position="66"/>
    </location>
</feature>
<keyword evidence="2" id="KW-1133">Transmembrane helix</keyword>
<evidence type="ECO:0008006" key="5">
    <source>
        <dbReference type="Google" id="ProtNLM"/>
    </source>
</evidence>
<comment type="caution">
    <text evidence="3">The sequence shown here is derived from an EMBL/GenBank/DDBJ whole genome shotgun (WGS) entry which is preliminary data.</text>
</comment>
<keyword evidence="2" id="KW-0812">Transmembrane</keyword>
<keyword evidence="4" id="KW-1185">Reference proteome</keyword>
<gene>
    <name evidence="3" type="ORF">Q8F55_000875</name>
</gene>
<dbReference type="EMBL" id="JBBXJM010000001">
    <property type="protein sequence ID" value="KAL1413126.1"/>
    <property type="molecule type" value="Genomic_DNA"/>
</dbReference>
<evidence type="ECO:0000313" key="4">
    <source>
        <dbReference type="Proteomes" id="UP001565368"/>
    </source>
</evidence>
<name>A0ABR3QEI6_9TREE</name>
<feature type="compositionally biased region" description="Basic and acidic residues" evidence="1">
    <location>
        <begin position="38"/>
        <end position="49"/>
    </location>
</feature>